<name>A0A6J3KFU8_9HYME</name>
<feature type="region of interest" description="Disordered" evidence="1">
    <location>
        <begin position="359"/>
        <end position="382"/>
    </location>
</feature>
<evidence type="ECO:0000313" key="4">
    <source>
        <dbReference type="Proteomes" id="UP000504631"/>
    </source>
</evidence>
<feature type="region of interest" description="Disordered" evidence="1">
    <location>
        <begin position="530"/>
        <end position="558"/>
    </location>
</feature>
<feature type="compositionally biased region" description="Low complexity" evidence="1">
    <location>
        <begin position="735"/>
        <end position="747"/>
    </location>
</feature>
<feature type="compositionally biased region" description="Polar residues" evidence="1">
    <location>
        <begin position="658"/>
        <end position="675"/>
    </location>
</feature>
<organism evidence="4 5">
    <name type="scientific">Bombus vosnesenskii</name>
    <dbReference type="NCBI Taxonomy" id="207650"/>
    <lineage>
        <taxon>Eukaryota</taxon>
        <taxon>Metazoa</taxon>
        <taxon>Ecdysozoa</taxon>
        <taxon>Arthropoda</taxon>
        <taxon>Hexapoda</taxon>
        <taxon>Insecta</taxon>
        <taxon>Pterygota</taxon>
        <taxon>Neoptera</taxon>
        <taxon>Endopterygota</taxon>
        <taxon>Hymenoptera</taxon>
        <taxon>Apocrita</taxon>
        <taxon>Aculeata</taxon>
        <taxon>Apoidea</taxon>
        <taxon>Anthophila</taxon>
        <taxon>Apidae</taxon>
        <taxon>Bombus</taxon>
        <taxon>Pyrobombus</taxon>
    </lineage>
</organism>
<dbReference type="AlphaFoldDB" id="A0A6J3KFU8"/>
<keyword evidence="2" id="KW-0732">Signal</keyword>
<gene>
    <name evidence="5" type="primary">LOC117234069</name>
</gene>
<feature type="compositionally biased region" description="Basic and acidic residues" evidence="1">
    <location>
        <begin position="400"/>
        <end position="411"/>
    </location>
</feature>
<evidence type="ECO:0000256" key="2">
    <source>
        <dbReference type="SAM" id="SignalP"/>
    </source>
</evidence>
<protein>
    <submittedName>
        <fullName evidence="5">Uncharacterized protein LOC117234069</fullName>
    </submittedName>
</protein>
<feature type="region of interest" description="Disordered" evidence="1">
    <location>
        <begin position="1036"/>
        <end position="1073"/>
    </location>
</feature>
<dbReference type="GO" id="GO:0005576">
    <property type="term" value="C:extracellular region"/>
    <property type="evidence" value="ECO:0007669"/>
    <property type="project" value="InterPro"/>
</dbReference>
<dbReference type="KEGG" id="bvk:117234069"/>
<evidence type="ECO:0000259" key="3">
    <source>
        <dbReference type="PROSITE" id="PS50940"/>
    </source>
</evidence>
<feature type="region of interest" description="Disordered" evidence="1">
    <location>
        <begin position="588"/>
        <end position="676"/>
    </location>
</feature>
<reference evidence="5" key="1">
    <citation type="submission" date="2025-08" db="UniProtKB">
        <authorList>
            <consortium name="RefSeq"/>
        </authorList>
    </citation>
    <scope>IDENTIFICATION</scope>
    <source>
        <tissue evidence="5">Muscle</tissue>
    </source>
</reference>
<keyword evidence="4" id="KW-1185">Reference proteome</keyword>
<dbReference type="PANTHER" id="PTHR22933">
    <property type="entry name" value="FI18007P1-RELATED"/>
    <property type="match status" value="1"/>
</dbReference>
<feature type="region of interest" description="Disordered" evidence="1">
    <location>
        <begin position="238"/>
        <end position="274"/>
    </location>
</feature>
<evidence type="ECO:0000256" key="1">
    <source>
        <dbReference type="SAM" id="MobiDB-lite"/>
    </source>
</evidence>
<dbReference type="PROSITE" id="PS50940">
    <property type="entry name" value="CHIT_BIND_II"/>
    <property type="match status" value="1"/>
</dbReference>
<dbReference type="Pfam" id="PF01607">
    <property type="entry name" value="CBM_14"/>
    <property type="match status" value="1"/>
</dbReference>
<dbReference type="InterPro" id="IPR036508">
    <property type="entry name" value="Chitin-bd_dom_sf"/>
</dbReference>
<feature type="region of interest" description="Disordered" evidence="1">
    <location>
        <begin position="735"/>
        <end position="791"/>
    </location>
</feature>
<feature type="domain" description="Chitin-binding type-2" evidence="3">
    <location>
        <begin position="98"/>
        <end position="155"/>
    </location>
</feature>
<dbReference type="GO" id="GO:0008061">
    <property type="term" value="F:chitin binding"/>
    <property type="evidence" value="ECO:0007669"/>
    <property type="project" value="InterPro"/>
</dbReference>
<dbReference type="PANTHER" id="PTHR22933:SF42">
    <property type="entry name" value="FI18455P1-RELATED"/>
    <property type="match status" value="1"/>
</dbReference>
<feature type="compositionally biased region" description="Basic and acidic residues" evidence="1">
    <location>
        <begin position="1202"/>
        <end position="1224"/>
    </location>
</feature>
<dbReference type="Proteomes" id="UP000504631">
    <property type="component" value="Unplaced"/>
</dbReference>
<dbReference type="SUPFAM" id="SSF57625">
    <property type="entry name" value="Invertebrate chitin-binding proteins"/>
    <property type="match status" value="1"/>
</dbReference>
<feature type="region of interest" description="Disordered" evidence="1">
    <location>
        <begin position="1201"/>
        <end position="1232"/>
    </location>
</feature>
<feature type="signal peptide" evidence="2">
    <location>
        <begin position="1"/>
        <end position="23"/>
    </location>
</feature>
<dbReference type="GeneID" id="117234069"/>
<feature type="compositionally biased region" description="Basic and acidic residues" evidence="1">
    <location>
        <begin position="537"/>
        <end position="558"/>
    </location>
</feature>
<feature type="compositionally biased region" description="Basic and acidic residues" evidence="1">
    <location>
        <begin position="774"/>
        <end position="791"/>
    </location>
</feature>
<dbReference type="SMART" id="SM00494">
    <property type="entry name" value="ChtBD2"/>
    <property type="match status" value="1"/>
</dbReference>
<dbReference type="InterPro" id="IPR052976">
    <property type="entry name" value="Scoloptoxin-like"/>
</dbReference>
<sequence length="1232" mass="138655">MPTTLPVLYLVTLVLCNIHGSLEHEIPRRSFLSRRAIDGTRGRKFFDPEEEGAFDSYGSAGGQYDPYQEKTDLSDIRRNVPGEPGIDYPAYTTLPQTGFTCEGRSRGYYADEVAGCQVFHVCHDVLVSSFLCPIGSVFSQKLLTCDWWTKVDCSASSKYIDVNRNSYQQDDDEMIRNAYAMISLQSGTDVTKDGLVDPDRTGSVVDYQRGPGRILDYSSVDTTGNDLRTNFEDYRRPANRDFLPPYQLKDKKPEISGNYQGKFYSSEKSRSPYEDSPIIRVQKINDPGYGNQRNKDFQETYRRPNEFTNQFQPSYAPTVPTVTTTTRRFYSPTVPTTFKSSTLAYNKLDQAIDSSEYYLSRSRSNSFVTPPTRVFSNDDKSRQDLGRDLKISEAVSLRKSNRDDDYSRQESYEYDYDDVNSDETRDERPKERFQVRVLDDFNYNRTKVSNGGSSLFDRVYAGFNHNSNDEEPLDDFETRGSIGLGHAFHQSFRGISVDEQNPARDETKVYGETQRGINFNKEEIKYTLVRPEPTRYPGEKKEETTEQYQRNDQRDTKTNKEEFLNNFNTFPSTTASSIIESTIKASTNLHEPRSSISNGSSDLNNSTDVNSEFFNEKHSIDTEDSGSQTSRPVEFLESPQKTQSKFQIKVPDIPEGSTLFNRYTTQNDEPSSRTTEIPRFQSIGSDDYVDQSTSFDRNTGVTTNYGNAEISEDSSLQNHGSTVARPLVPSTGSWFSSSFSDQSNTKSATKDYTRPEEGESPHTNHFDPSFKSTNDTEEKLEDNKKSELRFTTDDAVQNSRTISVSASTVSPPKIIKAITSSGFVNSSGSVSIIKTPEELSTQGPIGISTSPVTKSVDIESSVSTFRPVTHRSIESGRSLEEKSKDDRDSVEASTVNALLGSIMPETLKHIEEAIEKNNSPYQVTLTMNKGAELIPTGQDIISKLIAQQGKETSTLNDEIHELEIIRSLEPEVHRMTELQITAANISDARNASNFGNDFINSDLTDFKANNPNTVSLLQLMSELMKHDRVPRPFSLSVAQNPEPQTVNSNVQQPDEATFRSQESSALPNLKTSAPRSKEGILDQLEQHFGEPLYREQKKIFDLPEKQRSIDFQTTVLFRNTNKYEESSTDKTIVPIAQTNSKIDIRSTTTSTPKTTFATKSEKTVVKTEFVPSIGFSFDTDEGREEYVEAVLGGLIEPQAAESQKKEIISKEKPEGETILKKNETTKSVPEEI</sequence>
<proteinExistence type="predicted"/>
<feature type="compositionally biased region" description="Acidic residues" evidence="1">
    <location>
        <begin position="412"/>
        <end position="421"/>
    </location>
</feature>
<evidence type="ECO:0000313" key="5">
    <source>
        <dbReference type="RefSeq" id="XP_033350819.1"/>
    </source>
</evidence>
<dbReference type="InterPro" id="IPR002557">
    <property type="entry name" value="Chitin-bd_dom"/>
</dbReference>
<accession>A0A6J3KFU8</accession>
<dbReference type="Gene3D" id="2.170.140.10">
    <property type="entry name" value="Chitin binding domain"/>
    <property type="match status" value="1"/>
</dbReference>
<feature type="chain" id="PRO_5026737793" evidence="2">
    <location>
        <begin position="24"/>
        <end position="1232"/>
    </location>
</feature>
<feature type="compositionally biased region" description="Basic and acidic residues" evidence="1">
    <location>
        <begin position="748"/>
        <end position="765"/>
    </location>
</feature>
<feature type="compositionally biased region" description="Polar residues" evidence="1">
    <location>
        <begin position="594"/>
        <end position="613"/>
    </location>
</feature>
<dbReference type="RefSeq" id="XP_033350819.1">
    <property type="nucleotide sequence ID" value="XM_033494928.1"/>
</dbReference>
<feature type="region of interest" description="Disordered" evidence="1">
    <location>
        <begin position="397"/>
        <end position="430"/>
    </location>
</feature>